<dbReference type="Proteomes" id="UP000249432">
    <property type="component" value="Unassembled WGS sequence"/>
</dbReference>
<proteinExistence type="predicted"/>
<dbReference type="GO" id="GO:0004803">
    <property type="term" value="F:transposase activity"/>
    <property type="evidence" value="ECO:0007669"/>
    <property type="project" value="InterPro"/>
</dbReference>
<dbReference type="RefSeq" id="WP_303735076.1">
    <property type="nucleotide sequence ID" value="NZ_CAKZHK010000010.1"/>
</dbReference>
<accession>A0A2W5SXP0</accession>
<dbReference type="GO" id="GO:0003677">
    <property type="term" value="F:DNA binding"/>
    <property type="evidence" value="ECO:0007669"/>
    <property type="project" value="InterPro"/>
</dbReference>
<comment type="caution">
    <text evidence="2">The sequence shown here is derived from an EMBL/GenBank/DDBJ whole genome shotgun (WGS) entry which is preliminary data.</text>
</comment>
<protein>
    <recommendedName>
        <fullName evidence="1">Transposase IS110-like N-terminal domain-containing protein</fullName>
    </recommendedName>
</protein>
<gene>
    <name evidence="2" type="ORF">DI525_07105</name>
</gene>
<name>A0A2W5SXP0_9CORY</name>
<dbReference type="AlphaFoldDB" id="A0A2W5SXP0"/>
<evidence type="ECO:0000313" key="3">
    <source>
        <dbReference type="Proteomes" id="UP000249432"/>
    </source>
</evidence>
<dbReference type="Pfam" id="PF01548">
    <property type="entry name" value="DEDD_Tnp_IS110"/>
    <property type="match status" value="1"/>
</dbReference>
<evidence type="ECO:0000313" key="2">
    <source>
        <dbReference type="EMBL" id="PZR04376.1"/>
    </source>
</evidence>
<sequence>MHKATDLYPRRAKTNKRNAFTITDTTHTMPHTLHTIDRNHQVLSALKMLSGFNDDTTRDYTRTINQLHSILTQIYPSLERLFAGSALTRSPIVDLLIHYKGPRD</sequence>
<reference evidence="2 3" key="1">
    <citation type="submission" date="2017-08" db="EMBL/GenBank/DDBJ databases">
        <title>Infants hospitalized years apart are colonized by the same room-sourced microbial strains.</title>
        <authorList>
            <person name="Brooks B."/>
            <person name="Olm M.R."/>
            <person name="Firek B.A."/>
            <person name="Baker R."/>
            <person name="Thomas B.C."/>
            <person name="Morowitz M.J."/>
            <person name="Banfield J.F."/>
        </authorList>
    </citation>
    <scope>NUCLEOTIDE SEQUENCE [LARGE SCALE GENOMIC DNA]</scope>
    <source>
        <strain evidence="2">S2_003_000_R1_3</strain>
    </source>
</reference>
<evidence type="ECO:0000259" key="1">
    <source>
        <dbReference type="Pfam" id="PF01548"/>
    </source>
</evidence>
<organism evidence="2 3">
    <name type="scientific">Corynebacterium kroppenstedtii</name>
    <dbReference type="NCBI Taxonomy" id="161879"/>
    <lineage>
        <taxon>Bacteria</taxon>
        <taxon>Bacillati</taxon>
        <taxon>Actinomycetota</taxon>
        <taxon>Actinomycetes</taxon>
        <taxon>Mycobacteriales</taxon>
        <taxon>Corynebacteriaceae</taxon>
        <taxon>Corynebacterium</taxon>
    </lineage>
</organism>
<dbReference type="InterPro" id="IPR002525">
    <property type="entry name" value="Transp_IS110-like_N"/>
</dbReference>
<feature type="domain" description="Transposase IS110-like N-terminal" evidence="1">
    <location>
        <begin position="1"/>
        <end position="76"/>
    </location>
</feature>
<dbReference type="EMBL" id="QFRA01000017">
    <property type="protein sequence ID" value="PZR04376.1"/>
    <property type="molecule type" value="Genomic_DNA"/>
</dbReference>
<dbReference type="GO" id="GO:0006313">
    <property type="term" value="P:DNA transposition"/>
    <property type="evidence" value="ECO:0007669"/>
    <property type="project" value="InterPro"/>
</dbReference>